<dbReference type="AlphaFoldDB" id="A0AA46AG18"/>
<dbReference type="EMBL" id="FXTU01000004">
    <property type="protein sequence ID" value="SMP23441.1"/>
    <property type="molecule type" value="Genomic_DNA"/>
</dbReference>
<dbReference type="PANTHER" id="PTHR30404">
    <property type="entry name" value="N-ACETYLMURAMOYL-L-ALANINE AMIDASE"/>
    <property type="match status" value="1"/>
</dbReference>
<dbReference type="CDD" id="cd02696">
    <property type="entry name" value="MurNAc-LAA"/>
    <property type="match status" value="1"/>
</dbReference>
<dbReference type="InterPro" id="IPR050695">
    <property type="entry name" value="N-acetylmuramoyl_amidase_3"/>
</dbReference>
<comment type="caution">
    <text evidence="3">The sequence shown here is derived from an EMBL/GenBank/DDBJ whole genome shotgun (WGS) entry which is preliminary data.</text>
</comment>
<accession>A0AA46AG18</accession>
<dbReference type="GO" id="GO:0030288">
    <property type="term" value="C:outer membrane-bounded periplasmic space"/>
    <property type="evidence" value="ECO:0007669"/>
    <property type="project" value="TreeGrafter"/>
</dbReference>
<organism evidence="3 4">
    <name type="scientific">Laceyella tengchongensis</name>
    <dbReference type="NCBI Taxonomy" id="574699"/>
    <lineage>
        <taxon>Bacteria</taxon>
        <taxon>Bacillati</taxon>
        <taxon>Bacillota</taxon>
        <taxon>Bacilli</taxon>
        <taxon>Bacillales</taxon>
        <taxon>Thermoactinomycetaceae</taxon>
        <taxon>Laceyella</taxon>
    </lineage>
</organism>
<keyword evidence="4" id="KW-1185">Reference proteome</keyword>
<evidence type="ECO:0000256" key="1">
    <source>
        <dbReference type="ARBA" id="ARBA00022801"/>
    </source>
</evidence>
<evidence type="ECO:0000259" key="2">
    <source>
        <dbReference type="SMART" id="SM00646"/>
    </source>
</evidence>
<dbReference type="Gene3D" id="3.40.630.40">
    <property type="entry name" value="Zn-dependent exopeptidases"/>
    <property type="match status" value="1"/>
</dbReference>
<name>A0AA46AG18_9BACL</name>
<dbReference type="SUPFAM" id="SSF53187">
    <property type="entry name" value="Zn-dependent exopeptidases"/>
    <property type="match status" value="1"/>
</dbReference>
<dbReference type="GO" id="GO:0008745">
    <property type="term" value="F:N-acetylmuramoyl-L-alanine amidase activity"/>
    <property type="evidence" value="ECO:0007669"/>
    <property type="project" value="InterPro"/>
</dbReference>
<dbReference type="SMART" id="SM00646">
    <property type="entry name" value="Ami_3"/>
    <property type="match status" value="1"/>
</dbReference>
<feature type="domain" description="MurNAc-LAA" evidence="2">
    <location>
        <begin position="63"/>
        <end position="183"/>
    </location>
</feature>
<evidence type="ECO:0000313" key="4">
    <source>
        <dbReference type="Proteomes" id="UP001157946"/>
    </source>
</evidence>
<protein>
    <submittedName>
        <fullName evidence="3">N-acetylmuramoyl-L-alanine amidase</fullName>
    </submittedName>
</protein>
<sequence>MVLVCLDPGHGGADYGAVGNKLSEKEVCLNIARHIRRQLLRYDGLQVTMTRSMDVTTSTEERIQWANQCGADLFLSIHTNASLDPKASGFASYVSVVAGCETRRIQCWLHNQIALFMRKHGVADLGKKNDTEWIDGQMLELRQVKMPAIAVKSLFITHEEDNHLLSHESFIEEYAKCIADGIARIYKCRRKEEASV</sequence>
<evidence type="ECO:0000313" key="3">
    <source>
        <dbReference type="EMBL" id="SMP23441.1"/>
    </source>
</evidence>
<proteinExistence type="predicted"/>
<keyword evidence="1" id="KW-0378">Hydrolase</keyword>
<dbReference type="Proteomes" id="UP001157946">
    <property type="component" value="Unassembled WGS sequence"/>
</dbReference>
<dbReference type="PANTHER" id="PTHR30404:SF0">
    <property type="entry name" value="N-ACETYLMURAMOYL-L-ALANINE AMIDASE AMIC"/>
    <property type="match status" value="1"/>
</dbReference>
<dbReference type="Pfam" id="PF01520">
    <property type="entry name" value="Amidase_3"/>
    <property type="match status" value="1"/>
</dbReference>
<dbReference type="GO" id="GO:0009253">
    <property type="term" value="P:peptidoglycan catabolic process"/>
    <property type="evidence" value="ECO:0007669"/>
    <property type="project" value="InterPro"/>
</dbReference>
<gene>
    <name evidence="3" type="ORF">SAMN06265361_104212</name>
</gene>
<dbReference type="InterPro" id="IPR002508">
    <property type="entry name" value="MurNAc-LAA_cat"/>
</dbReference>
<reference evidence="3" key="1">
    <citation type="submission" date="2017-05" db="EMBL/GenBank/DDBJ databases">
        <authorList>
            <person name="Varghese N."/>
            <person name="Submissions S."/>
        </authorList>
    </citation>
    <scope>NUCLEOTIDE SEQUENCE</scope>
    <source>
        <strain evidence="3">DSM 45262</strain>
    </source>
</reference>